<comment type="caution">
    <text evidence="1">The sequence shown here is derived from an EMBL/GenBank/DDBJ whole genome shotgun (WGS) entry which is preliminary data.</text>
</comment>
<evidence type="ECO:0000313" key="1">
    <source>
        <dbReference type="EMBL" id="PLS29372.1"/>
    </source>
</evidence>
<sequence>MYIQTRDKKLKDFLFGGEYPKGYPIECENQLTRRLQMLKAADSLQALRSPPSNHLERLTGNLKGYWSIRVNRQYRLVFKWDGDEKEAYDVYFDDYHG</sequence>
<dbReference type="Proteomes" id="UP000235034">
    <property type="component" value="Unassembled WGS sequence"/>
</dbReference>
<protein>
    <submittedName>
        <fullName evidence="1">Killer protein</fullName>
    </submittedName>
</protein>
<evidence type="ECO:0000313" key="2">
    <source>
        <dbReference type="Proteomes" id="UP000235034"/>
    </source>
</evidence>
<reference evidence="1 2" key="1">
    <citation type="submission" date="2017-07" db="EMBL/GenBank/DDBJ databases">
        <title>Bifidobacterium novel species.</title>
        <authorList>
            <person name="Lugli G.A."/>
            <person name="Milani C."/>
            <person name="Duranti S."/>
            <person name="Mangifesta M."/>
        </authorList>
    </citation>
    <scope>NUCLEOTIDE SEQUENCE [LARGE SCALE GENOMIC DNA]</scope>
    <source>
        <strain evidence="1 2">77</strain>
    </source>
</reference>
<dbReference type="InterPro" id="IPR007711">
    <property type="entry name" value="HigB-1"/>
</dbReference>
<organism evidence="1 2">
    <name type="scientific">Bifidobacterium parmae</name>
    <dbReference type="NCBI Taxonomy" id="361854"/>
    <lineage>
        <taxon>Bacteria</taxon>
        <taxon>Bacillati</taxon>
        <taxon>Actinomycetota</taxon>
        <taxon>Actinomycetes</taxon>
        <taxon>Bifidobacteriales</taxon>
        <taxon>Bifidobacteriaceae</taxon>
        <taxon>Bifidobacterium</taxon>
    </lineage>
</organism>
<dbReference type="EMBL" id="NMWT01000005">
    <property type="protein sequence ID" value="PLS29372.1"/>
    <property type="molecule type" value="Genomic_DNA"/>
</dbReference>
<dbReference type="PANTHER" id="PTHR40266">
    <property type="entry name" value="TOXIN HIGB-1"/>
    <property type="match status" value="1"/>
</dbReference>
<dbReference type="RefSeq" id="WP_243394291.1">
    <property type="nucleotide sequence ID" value="NZ_NMWT01000005.1"/>
</dbReference>
<proteinExistence type="predicted"/>
<dbReference type="Pfam" id="PF05015">
    <property type="entry name" value="HigB-like_toxin"/>
    <property type="match status" value="1"/>
</dbReference>
<dbReference type="InterPro" id="IPR035093">
    <property type="entry name" value="RelE/ParE_toxin_dom_sf"/>
</dbReference>
<keyword evidence="2" id="KW-1185">Reference proteome</keyword>
<name>A0A2N5J583_9BIFI</name>
<dbReference type="SUPFAM" id="SSF143011">
    <property type="entry name" value="RelE-like"/>
    <property type="match status" value="1"/>
</dbReference>
<gene>
    <name evidence="1" type="ORF">Uis4E_0568</name>
</gene>
<dbReference type="AlphaFoldDB" id="A0A2N5J583"/>
<dbReference type="PANTHER" id="PTHR40266:SF2">
    <property type="entry name" value="TOXIN HIGB-1"/>
    <property type="match status" value="1"/>
</dbReference>
<accession>A0A2N5J583</accession>
<dbReference type="Gene3D" id="3.30.2310.20">
    <property type="entry name" value="RelE-like"/>
    <property type="match status" value="1"/>
</dbReference>